<keyword evidence="4" id="KW-1185">Reference proteome</keyword>
<evidence type="ECO:0000256" key="1">
    <source>
        <dbReference type="SAM" id="Coils"/>
    </source>
</evidence>
<feature type="domain" description="Rad50/SbcC-type AAA" evidence="2">
    <location>
        <begin position="5"/>
        <end position="210"/>
    </location>
</feature>
<dbReference type="SUPFAM" id="SSF52540">
    <property type="entry name" value="P-loop containing nucleoside triphosphate hydrolases"/>
    <property type="match status" value="2"/>
</dbReference>
<dbReference type="GO" id="GO:0016887">
    <property type="term" value="F:ATP hydrolysis activity"/>
    <property type="evidence" value="ECO:0007669"/>
    <property type="project" value="InterPro"/>
</dbReference>
<dbReference type="OrthoDB" id="9795626at2"/>
<protein>
    <recommendedName>
        <fullName evidence="2">Rad50/SbcC-type AAA domain-containing protein</fullName>
    </recommendedName>
</protein>
<dbReference type="InterPro" id="IPR038729">
    <property type="entry name" value="Rad50/SbcC_AAA"/>
</dbReference>
<dbReference type="EMBL" id="VOOR01000014">
    <property type="protein sequence ID" value="TXB63556.1"/>
    <property type="molecule type" value="Genomic_DNA"/>
</dbReference>
<feature type="coiled-coil region" evidence="1">
    <location>
        <begin position="816"/>
        <end position="1023"/>
    </location>
</feature>
<feature type="coiled-coil region" evidence="1">
    <location>
        <begin position="444"/>
        <end position="522"/>
    </location>
</feature>
<dbReference type="Pfam" id="PF13476">
    <property type="entry name" value="AAA_23"/>
    <property type="match status" value="1"/>
</dbReference>
<dbReference type="PANTHER" id="PTHR32114">
    <property type="entry name" value="ABC TRANSPORTER ABCH.3"/>
    <property type="match status" value="1"/>
</dbReference>
<proteinExistence type="predicted"/>
<dbReference type="PANTHER" id="PTHR32114:SF2">
    <property type="entry name" value="ABC TRANSPORTER ABCH.3"/>
    <property type="match status" value="1"/>
</dbReference>
<dbReference type="GO" id="GO:0006302">
    <property type="term" value="P:double-strand break repair"/>
    <property type="evidence" value="ECO:0007669"/>
    <property type="project" value="InterPro"/>
</dbReference>
<dbReference type="AlphaFoldDB" id="A0A5C6RMM5"/>
<evidence type="ECO:0000313" key="3">
    <source>
        <dbReference type="EMBL" id="TXB63556.1"/>
    </source>
</evidence>
<gene>
    <name evidence="3" type="ORF">FRY97_08500</name>
</gene>
<dbReference type="InterPro" id="IPR027417">
    <property type="entry name" value="P-loop_NTPase"/>
</dbReference>
<feature type="coiled-coil region" evidence="1">
    <location>
        <begin position="620"/>
        <end position="654"/>
    </location>
</feature>
<dbReference type="RefSeq" id="WP_147167026.1">
    <property type="nucleotide sequence ID" value="NZ_VOOR01000014.1"/>
</dbReference>
<dbReference type="Proteomes" id="UP000321580">
    <property type="component" value="Unassembled WGS sequence"/>
</dbReference>
<evidence type="ECO:0000259" key="2">
    <source>
        <dbReference type="Pfam" id="PF13476"/>
    </source>
</evidence>
<feature type="coiled-coil region" evidence="1">
    <location>
        <begin position="372"/>
        <end position="406"/>
    </location>
</feature>
<feature type="coiled-coil region" evidence="1">
    <location>
        <begin position="706"/>
        <end position="764"/>
    </location>
</feature>
<keyword evidence="1" id="KW-0175">Coiled coil</keyword>
<sequence>MKILQISLQNINSLRGATQINFEEPPLQGAGLFAITGDTGSGKTTLLDALTLALYGQVARGTEAEQLLSYGTGDSFCEVLFEANGKRYKSSWAAWRANRSATGNLQPVKRELSVWEPEAQAYRILAEKIREVDAALPEVTGLNFEQFCRSVMLAQGEFAAFLNAKPSNRSDLLELITGTQIYSDLSKAAFERSKQEKQQLENLKEQASQVQLLSTEAFQALQEKLGNASAERSAIAGKLKRLQEHSIWLQHLNRLALQISSLQGKLEEQEAAFLAFAPSQEQLDLHRQAAPLHPLITKYQEQYQQQQNLRERIKGYRAAMPGLQEGAQKADSQLRAAGQAFSSAKAKLQEEAPKIKEASVLDVTINALGKQIHLQKAKQEKGEAALAQLEQQAAALNASIHNNRQLADAARQWLDAHPQFAALPTLLPKLKSQRENLRDRYRGRQDAQKALDKLNQQIKTTAAQLETATAKHQQLKRQQAEVRSALEAFFPGISWEQSQQILQRQEQAKHQLEKEVLQYHKIMELAAEYKESVQELHHIEDVLASLHAQDDALSLQIQNQLEVLDELDQHYRYKETIYLDQQKVANYEKDRANLAEGAPCPLCFSTDHPFRQSQPAAFFVDRAKKEWEDAAQRLQAARDDMQQLYQEHRDIGREIQAILGGKEQGQEGSFQQANRQLGKLEEQLKALWAPDLQGDWLAPAYIGSRLQQAQAKLAQTQGNEQKVQRLSMQLAEADKQYIETSHQLEHLRRQLAQYEEELPTVKQKMADTVQYYQELAGEIAAALAQLGFSFSEQTFKNTFDALKKYEAAWAEKELQARETELKLKGQEGDLKALQQQLLAAQSLRSEQAAQLSQDQQELETLTAKRHSLIGTKDADRYQELLEAGLEQAETEREAARESLRKAEQELSAASSALKVAVQDLEGAQKQYQQTAQSLKTAAEQTGFKGPEEALEALLPPDELQELERTEKQLQQERYNTQEALGNARLELELEQKKALTQESLQQIQQQAEDLMQAQKELDVERGALLQQIKTQEAARETAAAYLRQIELQQQACRRWARLNDIIGSADGQKFRKFAQSLTLQRLAQLANHHLQDLHGRYLVQLQDEDNLELEIIDTYQADNRRSVKTLSGGESFLVSLALALGLSDLAGRRSQIQSLFIDEGFGTLDESTLDTAISTLENLQSKGKAIGIISHVGALKERIGVQIQVQKLGNGFSRIEGMN</sequence>
<accession>A0A5C6RMM5</accession>
<dbReference type="Gene3D" id="3.40.50.300">
    <property type="entry name" value="P-loop containing nucleotide triphosphate hydrolases"/>
    <property type="match status" value="2"/>
</dbReference>
<evidence type="ECO:0000313" key="4">
    <source>
        <dbReference type="Proteomes" id="UP000321580"/>
    </source>
</evidence>
<name>A0A5C6RMM5_9BACT</name>
<comment type="caution">
    <text evidence="3">The sequence shown here is derived from an EMBL/GenBank/DDBJ whole genome shotgun (WGS) entry which is preliminary data.</text>
</comment>
<dbReference type="Pfam" id="PF13558">
    <property type="entry name" value="SbcC_Walker_B"/>
    <property type="match status" value="1"/>
</dbReference>
<reference evidence="3 4" key="1">
    <citation type="submission" date="2019-08" db="EMBL/GenBank/DDBJ databases">
        <title>Genome of Phaeodactylibacter luteus.</title>
        <authorList>
            <person name="Bowman J.P."/>
        </authorList>
    </citation>
    <scope>NUCLEOTIDE SEQUENCE [LARGE SCALE GENOMIC DNA]</scope>
    <source>
        <strain evidence="3 4">KCTC 42180</strain>
    </source>
</reference>
<feature type="coiled-coil region" evidence="1">
    <location>
        <begin position="186"/>
        <end position="213"/>
    </location>
</feature>
<organism evidence="3 4">
    <name type="scientific">Phaeodactylibacter luteus</name>
    <dbReference type="NCBI Taxonomy" id="1564516"/>
    <lineage>
        <taxon>Bacteria</taxon>
        <taxon>Pseudomonadati</taxon>
        <taxon>Bacteroidota</taxon>
        <taxon>Saprospiria</taxon>
        <taxon>Saprospirales</taxon>
        <taxon>Haliscomenobacteraceae</taxon>
        <taxon>Phaeodactylibacter</taxon>
    </lineage>
</organism>